<proteinExistence type="predicted"/>
<dbReference type="VEuPathDB" id="FungiDB:SCODWIG_02956"/>
<dbReference type="GO" id="GO:0005768">
    <property type="term" value="C:endosome"/>
    <property type="evidence" value="ECO:0007669"/>
    <property type="project" value="TreeGrafter"/>
</dbReference>
<gene>
    <name evidence="2" type="ORF">SCODWIG_02956</name>
</gene>
<dbReference type="GO" id="GO:0005829">
    <property type="term" value="C:cytosol"/>
    <property type="evidence" value="ECO:0007669"/>
    <property type="project" value="GOC"/>
</dbReference>
<dbReference type="PANTHER" id="PTHR10555:SF170">
    <property type="entry name" value="FI18122P1"/>
    <property type="match status" value="1"/>
</dbReference>
<protein>
    <recommendedName>
        <fullName evidence="1">Sorting nexin/Vps5-like C-terminal domain-containing protein</fullName>
    </recommendedName>
</protein>
<dbReference type="Gene3D" id="1.20.1270.60">
    <property type="entry name" value="Arfaptin homology (AH) domain/BAR domain"/>
    <property type="match status" value="1"/>
</dbReference>
<keyword evidence="3" id="KW-1185">Reference proteome</keyword>
<dbReference type="PANTHER" id="PTHR10555">
    <property type="entry name" value="SORTING NEXIN"/>
    <property type="match status" value="1"/>
</dbReference>
<reference evidence="3" key="1">
    <citation type="submission" date="2018-06" db="EMBL/GenBank/DDBJ databases">
        <authorList>
            <person name="Guldener U."/>
        </authorList>
    </citation>
    <scope>NUCLEOTIDE SEQUENCE [LARGE SCALE GENOMIC DNA]</scope>
    <source>
        <strain evidence="3">UTAD17</strain>
    </source>
</reference>
<dbReference type="InterPro" id="IPR015404">
    <property type="entry name" value="Vps5_C"/>
</dbReference>
<organism evidence="2 3">
    <name type="scientific">Saccharomycodes ludwigii</name>
    <dbReference type="NCBI Taxonomy" id="36035"/>
    <lineage>
        <taxon>Eukaryota</taxon>
        <taxon>Fungi</taxon>
        <taxon>Dikarya</taxon>
        <taxon>Ascomycota</taxon>
        <taxon>Saccharomycotina</taxon>
        <taxon>Saccharomycetes</taxon>
        <taxon>Saccharomycodales</taxon>
        <taxon>Saccharomycodaceae</taxon>
        <taxon>Saccharomycodes</taxon>
    </lineage>
</organism>
<feature type="domain" description="Sorting nexin/Vps5-like C-terminal" evidence="1">
    <location>
        <begin position="2"/>
        <end position="162"/>
    </location>
</feature>
<evidence type="ECO:0000313" key="2">
    <source>
        <dbReference type="EMBL" id="SSD61195.1"/>
    </source>
</evidence>
<dbReference type="InterPro" id="IPR027267">
    <property type="entry name" value="AH/BAR_dom_sf"/>
</dbReference>
<sequence>MQQLIELNVTSKLTNVFKNFSDVQLQIKSSLCRSSQMEELILASTLEEYLRVVYSCRAILNQRHKLGSILVFFEHLINESKNSLSRSKPDKIAKQQEELSLLQKRYSLTQAHWKSVGKLIRKEMSNFDKSRIEEFRNSIEIYLESAIETQKEVIEIWETFYQNSL</sequence>
<evidence type="ECO:0000313" key="3">
    <source>
        <dbReference type="Proteomes" id="UP000262825"/>
    </source>
</evidence>
<dbReference type="GO" id="GO:0042147">
    <property type="term" value="P:retrograde transport, endosome to Golgi"/>
    <property type="evidence" value="ECO:0007669"/>
    <property type="project" value="TreeGrafter"/>
</dbReference>
<dbReference type="GO" id="GO:0045053">
    <property type="term" value="P:protein retention in Golgi apparatus"/>
    <property type="evidence" value="ECO:0007669"/>
    <property type="project" value="TreeGrafter"/>
</dbReference>
<dbReference type="Proteomes" id="UP000262825">
    <property type="component" value="Unassembled WGS sequence"/>
</dbReference>
<evidence type="ECO:0000259" key="1">
    <source>
        <dbReference type="Pfam" id="PF09325"/>
    </source>
</evidence>
<dbReference type="AlphaFoldDB" id="A0A376B950"/>
<dbReference type="EMBL" id="UFAJ01000602">
    <property type="protein sequence ID" value="SSD61195.1"/>
    <property type="molecule type" value="Genomic_DNA"/>
</dbReference>
<accession>A0A376B950</accession>
<dbReference type="GO" id="GO:0035091">
    <property type="term" value="F:phosphatidylinositol binding"/>
    <property type="evidence" value="ECO:0007669"/>
    <property type="project" value="TreeGrafter"/>
</dbReference>
<name>A0A376B950_9ASCO</name>
<dbReference type="Pfam" id="PF09325">
    <property type="entry name" value="Vps5"/>
    <property type="match status" value="1"/>
</dbReference>